<name>A0AAV2E9K8_9ROSI</name>
<dbReference type="Proteomes" id="UP001497516">
    <property type="component" value="Chromosome 4"/>
</dbReference>
<evidence type="ECO:0000313" key="2">
    <source>
        <dbReference type="Proteomes" id="UP001497516"/>
    </source>
</evidence>
<dbReference type="EMBL" id="OZ034817">
    <property type="protein sequence ID" value="CAL1382564.1"/>
    <property type="molecule type" value="Genomic_DNA"/>
</dbReference>
<gene>
    <name evidence="1" type="ORF">LTRI10_LOCUS23881</name>
</gene>
<organism evidence="1 2">
    <name type="scientific">Linum trigynum</name>
    <dbReference type="NCBI Taxonomy" id="586398"/>
    <lineage>
        <taxon>Eukaryota</taxon>
        <taxon>Viridiplantae</taxon>
        <taxon>Streptophyta</taxon>
        <taxon>Embryophyta</taxon>
        <taxon>Tracheophyta</taxon>
        <taxon>Spermatophyta</taxon>
        <taxon>Magnoliopsida</taxon>
        <taxon>eudicotyledons</taxon>
        <taxon>Gunneridae</taxon>
        <taxon>Pentapetalae</taxon>
        <taxon>rosids</taxon>
        <taxon>fabids</taxon>
        <taxon>Malpighiales</taxon>
        <taxon>Linaceae</taxon>
        <taxon>Linum</taxon>
    </lineage>
</organism>
<sequence>MIQRESSNIKVKLTIPGEMKREFSMIILAMCHSRTKICANYTKKEYQVTSLPSQPHRTCMIKRYQRIKAQ</sequence>
<proteinExistence type="predicted"/>
<accession>A0AAV2E9K8</accession>
<evidence type="ECO:0000313" key="1">
    <source>
        <dbReference type="EMBL" id="CAL1382564.1"/>
    </source>
</evidence>
<keyword evidence="2" id="KW-1185">Reference proteome</keyword>
<dbReference type="AlphaFoldDB" id="A0AAV2E9K8"/>
<protein>
    <submittedName>
        <fullName evidence="1">Uncharacterized protein</fullName>
    </submittedName>
</protein>
<reference evidence="1 2" key="1">
    <citation type="submission" date="2024-04" db="EMBL/GenBank/DDBJ databases">
        <authorList>
            <person name="Fracassetti M."/>
        </authorList>
    </citation>
    <scope>NUCLEOTIDE SEQUENCE [LARGE SCALE GENOMIC DNA]</scope>
</reference>